<dbReference type="OrthoDB" id="2440623at2759"/>
<dbReference type="HOGENOM" id="CLU_050095_0_0_1"/>
<organism evidence="2 3">
    <name type="scientific">Rhizophagus irregularis (strain DAOM 197198w)</name>
    <name type="common">Glomus intraradices</name>
    <dbReference type="NCBI Taxonomy" id="1432141"/>
    <lineage>
        <taxon>Eukaryota</taxon>
        <taxon>Fungi</taxon>
        <taxon>Fungi incertae sedis</taxon>
        <taxon>Mucoromycota</taxon>
        <taxon>Glomeromycotina</taxon>
        <taxon>Glomeromycetes</taxon>
        <taxon>Glomerales</taxon>
        <taxon>Glomeraceae</taxon>
        <taxon>Rhizophagus</taxon>
    </lineage>
</organism>
<reference evidence="2 3" key="1">
    <citation type="submission" date="2014-02" db="EMBL/GenBank/DDBJ databases">
        <title>Single nucleus genome sequencing reveals high similarity among nuclei of an endomycorrhizal fungus.</title>
        <authorList>
            <person name="Lin K."/>
            <person name="Geurts R."/>
            <person name="Zhang Z."/>
            <person name="Limpens E."/>
            <person name="Saunders D.G."/>
            <person name="Mu D."/>
            <person name="Pang E."/>
            <person name="Cao H."/>
            <person name="Cha H."/>
            <person name="Lin T."/>
            <person name="Zhou Q."/>
            <person name="Shang Y."/>
            <person name="Li Y."/>
            <person name="Ivanov S."/>
            <person name="Sharma T."/>
            <person name="Velzen R.V."/>
            <person name="Ruijter N.D."/>
            <person name="Aanen D.K."/>
            <person name="Win J."/>
            <person name="Kamoun S."/>
            <person name="Bisseling T."/>
            <person name="Huang S."/>
        </authorList>
    </citation>
    <scope>NUCLEOTIDE SEQUENCE [LARGE SCALE GENOMIC DNA]</scope>
    <source>
        <strain evidence="3">DAOM197198w</strain>
    </source>
</reference>
<feature type="region of interest" description="Disordered" evidence="1">
    <location>
        <begin position="116"/>
        <end position="136"/>
    </location>
</feature>
<evidence type="ECO:0000313" key="3">
    <source>
        <dbReference type="Proteomes" id="UP000022910"/>
    </source>
</evidence>
<dbReference type="EMBL" id="JEMT01028748">
    <property type="protein sequence ID" value="EXX53820.1"/>
    <property type="molecule type" value="Genomic_DNA"/>
</dbReference>
<proteinExistence type="predicted"/>
<protein>
    <submittedName>
        <fullName evidence="2">Uncharacterized protein</fullName>
    </submittedName>
</protein>
<dbReference type="AlphaFoldDB" id="A0A015IIC7"/>
<gene>
    <name evidence="2" type="ORF">RirG_240420</name>
</gene>
<sequence length="361" mass="41548">MKMEDKVYWFQWFPASMKLSEIRDRFKFVAYKEIKEDWRNLSEADILEKYKEQGGWFYAKVIFIKGKRYIYAYFANLDRLEKAVVDSLSMGLQDAWIVPQKKKNFNTFISSRNDNSRLVNNNDDSKESLGISSHKENSSELKYTEKEVMEIVEKAIEDQLKEKEMFKENVSKTAREIASMMGLRIDNIDFSVSSVNKDRQTEVLFKEIQKANAEKLINEQKSKSPKVTPSVNEEEVVDLVNRYRKGAFSSRSLGKSETMKGHVTEDEVIDVIMDVRKKSTTGEVPVSQEEVDLYNKVNQACSSRLPPEIKKEKILVDEKVGHKRGNQEELSRGIVSSDGTDEESGSEKTPTVVAKKEKSAQ</sequence>
<dbReference type="Proteomes" id="UP000022910">
    <property type="component" value="Unassembled WGS sequence"/>
</dbReference>
<name>A0A015IIC7_RHIIW</name>
<evidence type="ECO:0000256" key="1">
    <source>
        <dbReference type="SAM" id="MobiDB-lite"/>
    </source>
</evidence>
<accession>A0A015IIC7</accession>
<keyword evidence="3" id="KW-1185">Reference proteome</keyword>
<evidence type="ECO:0000313" key="2">
    <source>
        <dbReference type="EMBL" id="EXX53820.1"/>
    </source>
</evidence>
<feature type="compositionally biased region" description="Basic and acidic residues" evidence="1">
    <location>
        <begin position="123"/>
        <end position="136"/>
    </location>
</feature>
<feature type="region of interest" description="Disordered" evidence="1">
    <location>
        <begin position="316"/>
        <end position="361"/>
    </location>
</feature>
<feature type="compositionally biased region" description="Basic and acidic residues" evidence="1">
    <location>
        <begin position="316"/>
        <end position="331"/>
    </location>
</feature>
<comment type="caution">
    <text evidence="2">The sequence shown here is derived from an EMBL/GenBank/DDBJ whole genome shotgun (WGS) entry which is preliminary data.</text>
</comment>